<accession>A0AAD5J8N7</accession>
<reference evidence="3" key="1">
    <citation type="journal article" date="2022" name="Plant J.">
        <title>Strategies of tolerance reflected in two North American maple genomes.</title>
        <authorList>
            <person name="McEvoy S.L."/>
            <person name="Sezen U.U."/>
            <person name="Trouern-Trend A."/>
            <person name="McMahon S.M."/>
            <person name="Schaberg P.G."/>
            <person name="Yang J."/>
            <person name="Wegrzyn J.L."/>
            <person name="Swenson N.G."/>
        </authorList>
    </citation>
    <scope>NUCLEOTIDE SEQUENCE</scope>
    <source>
        <strain evidence="3">91603</strain>
    </source>
</reference>
<feature type="compositionally biased region" description="Basic and acidic residues" evidence="1">
    <location>
        <begin position="38"/>
        <end position="50"/>
    </location>
</feature>
<evidence type="ECO:0000256" key="1">
    <source>
        <dbReference type="SAM" id="MobiDB-lite"/>
    </source>
</evidence>
<keyword evidence="2" id="KW-0812">Transmembrane</keyword>
<evidence type="ECO:0000256" key="2">
    <source>
        <dbReference type="SAM" id="Phobius"/>
    </source>
</evidence>
<reference evidence="3" key="2">
    <citation type="submission" date="2023-02" db="EMBL/GenBank/DDBJ databases">
        <authorList>
            <person name="Swenson N.G."/>
            <person name="Wegrzyn J.L."/>
            <person name="Mcevoy S.L."/>
        </authorList>
    </citation>
    <scope>NUCLEOTIDE SEQUENCE</scope>
    <source>
        <strain evidence="3">91603</strain>
        <tissue evidence="3">Leaf</tissue>
    </source>
</reference>
<proteinExistence type="predicted"/>
<keyword evidence="2" id="KW-0472">Membrane</keyword>
<keyword evidence="2" id="KW-1133">Transmembrane helix</keyword>
<feature type="compositionally biased region" description="Basic and acidic residues" evidence="1">
    <location>
        <begin position="88"/>
        <end position="120"/>
    </location>
</feature>
<keyword evidence="4" id="KW-1185">Reference proteome</keyword>
<dbReference type="Proteomes" id="UP001064489">
    <property type="component" value="Unassembled WGS sequence"/>
</dbReference>
<organism evidence="3 4">
    <name type="scientific">Acer negundo</name>
    <name type="common">Box elder</name>
    <dbReference type="NCBI Taxonomy" id="4023"/>
    <lineage>
        <taxon>Eukaryota</taxon>
        <taxon>Viridiplantae</taxon>
        <taxon>Streptophyta</taxon>
        <taxon>Embryophyta</taxon>
        <taxon>Tracheophyta</taxon>
        <taxon>Spermatophyta</taxon>
        <taxon>Magnoliopsida</taxon>
        <taxon>eudicotyledons</taxon>
        <taxon>Gunneridae</taxon>
        <taxon>Pentapetalae</taxon>
        <taxon>rosids</taxon>
        <taxon>malvids</taxon>
        <taxon>Sapindales</taxon>
        <taxon>Sapindaceae</taxon>
        <taxon>Hippocastanoideae</taxon>
        <taxon>Acereae</taxon>
        <taxon>Acer</taxon>
    </lineage>
</organism>
<protein>
    <recommendedName>
        <fullName evidence="5">Transmembrane protein</fullName>
    </recommendedName>
</protein>
<dbReference type="AlphaFoldDB" id="A0AAD5J8N7"/>
<sequence>MVGTAPEPFPYLQLGYTNDYTERVDPPLPFVLATYPKENQDQRPMEDHQSQRQSQWPAILSRPRNPLDISAAGLAFSSPGPSTETEEREAGYESDEIRASEEKREGKRRTQEENDSRGRTGEDRRTVLLVLATTPLTCLFILPYFLNNEPCIGSWQTVVHSYGTRLVYQQQPV</sequence>
<gene>
    <name evidence="3" type="ORF">LWI28_006842</name>
</gene>
<dbReference type="EMBL" id="JAJSOW010000076">
    <property type="protein sequence ID" value="KAI9188510.1"/>
    <property type="molecule type" value="Genomic_DNA"/>
</dbReference>
<feature type="region of interest" description="Disordered" evidence="1">
    <location>
        <begin position="35"/>
        <end position="120"/>
    </location>
</feature>
<feature type="transmembrane region" description="Helical" evidence="2">
    <location>
        <begin position="126"/>
        <end position="146"/>
    </location>
</feature>
<evidence type="ECO:0000313" key="4">
    <source>
        <dbReference type="Proteomes" id="UP001064489"/>
    </source>
</evidence>
<evidence type="ECO:0008006" key="5">
    <source>
        <dbReference type="Google" id="ProtNLM"/>
    </source>
</evidence>
<evidence type="ECO:0000313" key="3">
    <source>
        <dbReference type="EMBL" id="KAI9188510.1"/>
    </source>
</evidence>
<comment type="caution">
    <text evidence="3">The sequence shown here is derived from an EMBL/GenBank/DDBJ whole genome shotgun (WGS) entry which is preliminary data.</text>
</comment>
<name>A0AAD5J8N7_ACENE</name>